<name>D6SA64_FINMA</name>
<dbReference type="STRING" id="525282.HMPREF0391_11336"/>
<dbReference type="Pfam" id="PF12849">
    <property type="entry name" value="PBP_like_2"/>
    <property type="match status" value="2"/>
</dbReference>
<evidence type="ECO:0000256" key="9">
    <source>
        <dbReference type="SAM" id="MobiDB-lite"/>
    </source>
</evidence>
<feature type="chain" id="PRO_5003088177" evidence="10">
    <location>
        <begin position="27"/>
        <end position="314"/>
    </location>
</feature>
<evidence type="ECO:0000256" key="5">
    <source>
        <dbReference type="ARBA" id="ARBA00022592"/>
    </source>
</evidence>
<feature type="signal peptide" evidence="10">
    <location>
        <begin position="1"/>
        <end position="26"/>
    </location>
</feature>
<evidence type="ECO:0000256" key="4">
    <source>
        <dbReference type="ARBA" id="ARBA00011529"/>
    </source>
</evidence>
<evidence type="ECO:0000256" key="1">
    <source>
        <dbReference type="ARBA" id="ARBA00002841"/>
    </source>
</evidence>
<feature type="domain" description="PBP" evidence="11">
    <location>
        <begin position="198"/>
        <end position="311"/>
    </location>
</feature>
<comment type="function">
    <text evidence="1">Part of the ABC transporter complex PstSACB involved in phosphate import.</text>
</comment>
<keyword evidence="7" id="KW-0564">Palmitate</keyword>
<comment type="subunit">
    <text evidence="4">The complex is composed of two ATP-binding proteins (PstB), two transmembrane proteins (PstC and PstA) and a solute-binding protein (PstS).</text>
</comment>
<evidence type="ECO:0000256" key="7">
    <source>
        <dbReference type="ARBA" id="ARBA00023139"/>
    </source>
</evidence>
<evidence type="ECO:0000256" key="2">
    <source>
        <dbReference type="ARBA" id="ARBA00004193"/>
    </source>
</evidence>
<comment type="caution">
    <text evidence="12">The sequence shown here is derived from an EMBL/GenBank/DDBJ whole genome shotgun (WGS) entry which is preliminary data.</text>
</comment>
<comment type="subcellular location">
    <subcellularLocation>
        <location evidence="2">Cell membrane</location>
        <topology evidence="2">Lipid-anchor</topology>
    </subcellularLocation>
</comment>
<dbReference type="Gene3D" id="3.40.190.10">
    <property type="entry name" value="Periplasmic binding protein-like II"/>
    <property type="match status" value="3"/>
</dbReference>
<dbReference type="InterPro" id="IPR024370">
    <property type="entry name" value="PBP_domain"/>
</dbReference>
<protein>
    <submittedName>
        <fullName evidence="12">Phosphate-binding protein PstS 2 family protein</fullName>
    </submittedName>
</protein>
<dbReference type="SUPFAM" id="SSF53850">
    <property type="entry name" value="Periplasmic binding protein-like II"/>
    <property type="match status" value="2"/>
</dbReference>
<feature type="region of interest" description="Disordered" evidence="9">
    <location>
        <begin position="29"/>
        <end position="66"/>
    </location>
</feature>
<keyword evidence="5" id="KW-0592">Phosphate transport</keyword>
<evidence type="ECO:0000313" key="12">
    <source>
        <dbReference type="EMBL" id="EFH92364.1"/>
    </source>
</evidence>
<evidence type="ECO:0000256" key="8">
    <source>
        <dbReference type="ARBA" id="ARBA00023288"/>
    </source>
</evidence>
<dbReference type="GO" id="GO:0005886">
    <property type="term" value="C:plasma membrane"/>
    <property type="evidence" value="ECO:0007669"/>
    <property type="project" value="UniProtKB-SubCell"/>
</dbReference>
<keyword evidence="5" id="KW-0813">Transport</keyword>
<dbReference type="Proteomes" id="UP000004063">
    <property type="component" value="Chromosome"/>
</dbReference>
<dbReference type="HOGENOM" id="CLU_073531_0_0_9"/>
<feature type="compositionally biased region" description="Polar residues" evidence="9">
    <location>
        <begin position="34"/>
        <end position="52"/>
    </location>
</feature>
<evidence type="ECO:0000259" key="11">
    <source>
        <dbReference type="Pfam" id="PF12849"/>
    </source>
</evidence>
<organism evidence="12">
    <name type="scientific">Finegoldia magna ATCC 53516</name>
    <dbReference type="NCBI Taxonomy" id="525282"/>
    <lineage>
        <taxon>Bacteria</taxon>
        <taxon>Bacillati</taxon>
        <taxon>Bacillota</taxon>
        <taxon>Tissierellia</taxon>
        <taxon>Tissierellales</taxon>
        <taxon>Peptoniphilaceae</taxon>
        <taxon>Finegoldia</taxon>
    </lineage>
</organism>
<evidence type="ECO:0000256" key="10">
    <source>
        <dbReference type="SAM" id="SignalP"/>
    </source>
</evidence>
<sequence>MIYLKIKKFMLVAMMLVFGVFMVACAKQDDGKTSDNSNKTETTSTDSKSNESAGGEIHVVSRENGSGTRGAFTEITKILEKGADGKEQDKTVSSAIVQNSTNAVMMTVGQDKDAIGYISLGSLNDKVNAVKINGVEATSENVQKGDYKISRPFNIAYKGELKPLPKDFLDYILSKEGQEIVKKEGYEQLPEEAKAYNKNSQKGKIVVAGSTSVSPLMEKLAESYKAMYPEVEIEIQSTGSSAGMNSAIEGVCDIGMASRELKDKEKEQLKAQPIAIDGIAVIVNKENTKATDLTLEQIKDIFTGKVKSWSEISK</sequence>
<keyword evidence="8" id="KW-0449">Lipoprotein</keyword>
<dbReference type="AlphaFoldDB" id="D6SA64"/>
<proteinExistence type="inferred from homology"/>
<dbReference type="EMBL" id="ACHM02000003">
    <property type="protein sequence ID" value="EFH92364.1"/>
    <property type="molecule type" value="Genomic_DNA"/>
</dbReference>
<dbReference type="PANTHER" id="PTHR30570">
    <property type="entry name" value="PERIPLASMIC PHOSPHATE BINDING COMPONENT OF PHOSPHATE ABC TRANSPORTER"/>
    <property type="match status" value="1"/>
</dbReference>
<accession>D6SA64</accession>
<dbReference type="InterPro" id="IPR050811">
    <property type="entry name" value="Phosphate_ABC_transporter"/>
</dbReference>
<feature type="domain" description="PBP" evidence="11">
    <location>
        <begin position="51"/>
        <end position="176"/>
    </location>
</feature>
<keyword evidence="6 10" id="KW-0732">Signal</keyword>
<comment type="similarity">
    <text evidence="3">Belongs to the PstS family.</text>
</comment>
<evidence type="ECO:0000256" key="3">
    <source>
        <dbReference type="ARBA" id="ARBA00008725"/>
    </source>
</evidence>
<evidence type="ECO:0000256" key="6">
    <source>
        <dbReference type="ARBA" id="ARBA00022729"/>
    </source>
</evidence>
<dbReference type="eggNOG" id="COG0226">
    <property type="taxonomic scope" value="Bacteria"/>
</dbReference>
<reference evidence="12" key="1">
    <citation type="submission" date="2010-05" db="EMBL/GenBank/DDBJ databases">
        <authorList>
            <person name="Muzny D."/>
            <person name="Qin X."/>
            <person name="Buhay C."/>
            <person name="Dugan-Rocha S."/>
            <person name="Ding Y."/>
            <person name="Chen G."/>
            <person name="Hawes A."/>
            <person name="Holder M."/>
            <person name="Jhangiani S."/>
            <person name="Johnson A."/>
            <person name="Khan Z."/>
            <person name="Li Z."/>
            <person name="Liu W."/>
            <person name="Liu X."/>
            <person name="Perez L."/>
            <person name="Shen H."/>
            <person name="Wang Q."/>
            <person name="Watt J."/>
            <person name="Xi L."/>
            <person name="Xin Y."/>
            <person name="Zhou J."/>
            <person name="Deng J."/>
            <person name="Jiang H."/>
            <person name="Liu Y."/>
            <person name="Qu J."/>
            <person name="Song X.-Z."/>
            <person name="Zhang L."/>
            <person name="Villasana D."/>
            <person name="Johnson A."/>
            <person name="Liu J."/>
            <person name="Liyanage D."/>
            <person name="Lorensuhewa L."/>
            <person name="Robinson T."/>
            <person name="Song A."/>
            <person name="Song B.-B."/>
            <person name="Dinh H."/>
            <person name="Thornton R."/>
            <person name="Coyle M."/>
            <person name="Francisco L."/>
            <person name="Jackson L."/>
            <person name="Javaid M."/>
            <person name="Korchina V."/>
            <person name="Kovar C."/>
            <person name="Mata R."/>
            <person name="Mathew T."/>
            <person name="Ngo R."/>
            <person name="Nguyen L."/>
            <person name="Nguyen N."/>
            <person name="Okwuonu G."/>
            <person name="Ongeri F."/>
            <person name="Pham C."/>
            <person name="Simmons D."/>
            <person name="Wilczek-Boney K."/>
            <person name="Hale W."/>
            <person name="Jakkamsetti A."/>
            <person name="Pham P."/>
            <person name="Ruth R."/>
            <person name="San Lucas F."/>
            <person name="Warren J."/>
            <person name="Zhang J."/>
            <person name="Zhao Z."/>
            <person name="Zhou C."/>
            <person name="Zhu D."/>
            <person name="Lee S."/>
            <person name="Bess C."/>
            <person name="Blankenburg K."/>
            <person name="Forbes L."/>
            <person name="Fu Q."/>
            <person name="Gubbala S."/>
            <person name="Hirani K."/>
            <person name="Jayaseelan J.C."/>
            <person name="Lara F."/>
            <person name="Munidasa M."/>
            <person name="Palculict T."/>
            <person name="Patil S."/>
            <person name="Pu L.-L."/>
            <person name="Saada N."/>
            <person name="Tang L."/>
            <person name="Weissenberger G."/>
            <person name="Zhu Y."/>
            <person name="Hemphill L."/>
            <person name="Shang Y."/>
            <person name="Youmans B."/>
            <person name="Ayvaz T."/>
            <person name="Ross M."/>
            <person name="Santibanez J."/>
            <person name="Aqrawi P."/>
            <person name="Gross S."/>
            <person name="Joshi V."/>
            <person name="Fowler G."/>
            <person name="Nazareth L."/>
            <person name="Reid J."/>
            <person name="Worley K."/>
            <person name="Petrosino J."/>
            <person name="Highlander S."/>
            <person name="Gibbs R."/>
        </authorList>
    </citation>
    <scope>NUCLEOTIDE SEQUENCE [LARGE SCALE GENOMIC DNA]</scope>
    <source>
        <strain evidence="12">ATCC 53516</strain>
    </source>
</reference>
<dbReference type="PANTHER" id="PTHR30570:SF1">
    <property type="entry name" value="PHOSPHATE-BINDING PROTEIN PSTS"/>
    <property type="match status" value="1"/>
</dbReference>
<dbReference type="PROSITE" id="PS51257">
    <property type="entry name" value="PROKAR_LIPOPROTEIN"/>
    <property type="match status" value="1"/>
</dbReference>
<dbReference type="GO" id="GO:0006817">
    <property type="term" value="P:phosphate ion transport"/>
    <property type="evidence" value="ECO:0007669"/>
    <property type="project" value="UniProtKB-KW"/>
</dbReference>
<gene>
    <name evidence="12" type="ORF">HMPREF0391_11336</name>
</gene>